<dbReference type="InterPro" id="IPR010653">
    <property type="entry name" value="NlpB/DapX"/>
</dbReference>
<dbReference type="Gene3D" id="3.30.310.170">
    <property type="entry name" value="Outer membrane protein assembly factor BamC"/>
    <property type="match status" value="1"/>
</dbReference>
<dbReference type="OrthoDB" id="5686855at2"/>
<gene>
    <name evidence="1" type="primary">bamC</name>
    <name evidence="1" type="ORF">ERCICUMA2628_054</name>
</gene>
<dbReference type="RefSeq" id="WP_157993306.1">
    <property type="nucleotide sequence ID" value="NZ_LR217703.1"/>
</dbReference>
<dbReference type="Gene3D" id="3.30.530.50">
    <property type="match status" value="1"/>
</dbReference>
<evidence type="ECO:0000313" key="1">
    <source>
        <dbReference type="EMBL" id="VFP79503.1"/>
    </source>
</evidence>
<accession>A0A451D1M1</accession>
<dbReference type="EMBL" id="LR217703">
    <property type="protein sequence ID" value="VFP79503.1"/>
    <property type="molecule type" value="Genomic_DNA"/>
</dbReference>
<dbReference type="Pfam" id="PF06804">
    <property type="entry name" value="Lipoprotein_18"/>
    <property type="match status" value="1"/>
</dbReference>
<dbReference type="AlphaFoldDB" id="A0A451D1M1"/>
<dbReference type="Proteomes" id="UP000294412">
    <property type="component" value="Chromosome"/>
</dbReference>
<dbReference type="InterPro" id="IPR042268">
    <property type="entry name" value="BamC_C"/>
</dbReference>
<name>A0A451D1M1_9GAMM</name>
<reference evidence="1 2" key="1">
    <citation type="submission" date="2019-02" db="EMBL/GenBank/DDBJ databases">
        <authorList>
            <person name="Manzano-Marin A."/>
            <person name="Manzano-Marin A."/>
        </authorList>
    </citation>
    <scope>NUCLEOTIDE SEQUENCE [LARGE SCALE GENOMIC DNA]</scope>
    <source>
        <strain evidence="1 2">ErCicuneomaculata</strain>
    </source>
</reference>
<sequence length="342" mass="39085" precursor="true">MSNLGCKHHLIIFIELILAIFISSCSSDLHDSKQNIRSKDPKEFGSLEMLKSPSGMVLPIPNDSWSVPTVSKLNNKYSQIDLKPPIHPVTLSYKAHMHISGSTGMLVIDDYVVSIWLKIVDIIQKSHFSIIARQDKKQSLLTDWIQLNHAVGEKYFGRYKISTKLYGNQNIVEVTLLNLRNKEYLIYSPSEMQRYISQMLQYISSRLVLDPELEKILKNVDQVEDVEVRSGIDQTGFHCLILNTPFNCAWRWLPKTLKKLGMEIKNDNYAQGHITIKCNFLKNNSAHKFSGQIIHLKNGTYTIQVGDLGACSSLQFFNSDGYPLSLRQNESLVSLFNCKRYL</sequence>
<protein>
    <submittedName>
        <fullName evidence="1">Outer membrane protein assembly factor BamC</fullName>
    </submittedName>
</protein>
<evidence type="ECO:0000313" key="2">
    <source>
        <dbReference type="Proteomes" id="UP000294412"/>
    </source>
</evidence>
<organism evidence="1 2">
    <name type="scientific">Candidatus Erwinia haradaeae</name>
    <dbReference type="NCBI Taxonomy" id="1922217"/>
    <lineage>
        <taxon>Bacteria</taxon>
        <taxon>Pseudomonadati</taxon>
        <taxon>Pseudomonadota</taxon>
        <taxon>Gammaproteobacteria</taxon>
        <taxon>Enterobacterales</taxon>
        <taxon>Erwiniaceae</taxon>
        <taxon>Erwinia</taxon>
    </lineage>
</organism>
<proteinExistence type="predicted"/>